<dbReference type="Pfam" id="PF11672">
    <property type="entry name" value="DUF3268"/>
    <property type="match status" value="1"/>
</dbReference>
<dbReference type="InterPro" id="IPR021686">
    <property type="entry name" value="DUF3268"/>
</dbReference>
<dbReference type="EMBL" id="FOXK01000003">
    <property type="protein sequence ID" value="SFP51684.1"/>
    <property type="molecule type" value="Genomic_DNA"/>
</dbReference>
<evidence type="ECO:0000313" key="1">
    <source>
        <dbReference type="EMBL" id="SFP51684.1"/>
    </source>
</evidence>
<accession>A0A1I5QZF6</accession>
<sequence>MIDPRANSPERIVPPAPLPVVSRRRLLKIKDAFPIPTSCNCCNGDRVRLVENSEIYNGKSFGDWPYAYLCMDCFAYVGLHPGTDLPLGTLANKPLRNARNSSKGVFNRIWREGHMTRDGAYAWLTRQLGIQASECHFGLFDIERCHRARTVCEQFMATTGRRKA</sequence>
<evidence type="ECO:0000313" key="2">
    <source>
        <dbReference type="Proteomes" id="UP000182025"/>
    </source>
</evidence>
<protein>
    <submittedName>
        <fullName evidence="1">Uncharacterized protein</fullName>
    </submittedName>
</protein>
<name>A0A1I5QZF6_9GAMM</name>
<dbReference type="RefSeq" id="WP_074914153.1">
    <property type="nucleotide sequence ID" value="NZ_FOXK01000003.1"/>
</dbReference>
<dbReference type="OrthoDB" id="1028010at2"/>
<reference evidence="2" key="1">
    <citation type="submission" date="2016-10" db="EMBL/GenBank/DDBJ databases">
        <authorList>
            <person name="Varghese N."/>
            <person name="Submissions S."/>
        </authorList>
    </citation>
    <scope>NUCLEOTIDE SEQUENCE [LARGE SCALE GENOMIC DNA]</scope>
    <source>
        <strain evidence="2">JCM 15604</strain>
    </source>
</reference>
<dbReference type="AlphaFoldDB" id="A0A1I5QZF6"/>
<keyword evidence="2" id="KW-1185">Reference proteome</keyword>
<organism evidence="1 2">
    <name type="scientific">Ectopseudomonas toyotomiensis</name>
    <dbReference type="NCBI Taxonomy" id="554344"/>
    <lineage>
        <taxon>Bacteria</taxon>
        <taxon>Pseudomonadati</taxon>
        <taxon>Pseudomonadota</taxon>
        <taxon>Gammaproteobacteria</taxon>
        <taxon>Pseudomonadales</taxon>
        <taxon>Pseudomonadaceae</taxon>
        <taxon>Ectopseudomonas</taxon>
    </lineage>
</organism>
<dbReference type="Proteomes" id="UP000182025">
    <property type="component" value="Unassembled WGS sequence"/>
</dbReference>
<proteinExistence type="predicted"/>
<gene>
    <name evidence="1" type="ORF">SAMN05216177_103213</name>
</gene>